<dbReference type="EMBL" id="JAQJZL010000004">
    <property type="protein sequence ID" value="KAJ6043917.1"/>
    <property type="molecule type" value="Genomic_DNA"/>
</dbReference>
<keyword evidence="2" id="KW-1185">Reference proteome</keyword>
<dbReference type="AlphaFoldDB" id="A0AAD6N9G2"/>
<protein>
    <submittedName>
        <fullName evidence="1">Uncharacterized protein</fullName>
    </submittedName>
</protein>
<evidence type="ECO:0000313" key="2">
    <source>
        <dbReference type="Proteomes" id="UP001219568"/>
    </source>
</evidence>
<gene>
    <name evidence="1" type="ORF">N7460_005272</name>
</gene>
<reference evidence="1" key="2">
    <citation type="submission" date="2023-01" db="EMBL/GenBank/DDBJ databases">
        <authorList>
            <person name="Petersen C."/>
        </authorList>
    </citation>
    <scope>NUCLEOTIDE SEQUENCE</scope>
    <source>
        <strain evidence="1">IBT 15450</strain>
    </source>
</reference>
<proteinExistence type="predicted"/>
<evidence type="ECO:0000313" key="1">
    <source>
        <dbReference type="EMBL" id="KAJ6043917.1"/>
    </source>
</evidence>
<dbReference type="Proteomes" id="UP001219568">
    <property type="component" value="Unassembled WGS sequence"/>
</dbReference>
<accession>A0AAD6N9G2</accession>
<sequence length="278" mass="28635">MTGASESWKEPNLSSFFATNAAEGINATSSCLSGLGVIVPLATAVLNGFGGSGEVSADSDLDVLLEVVIDGLLSHDTALLVSNGPHDIFEPVVDISEVEGNVLSLLVQDDIRRSSGMDVQVDIELGEDVPELVVGGLVVVEVGLAIGTGGLEVGTEGTVRSELLNTATQLLVSLLRVVHGRTANAPMPSRSFLDLVRRPVVGLSGSIPGQGFVGKDTGNGQGYDGVANAMGVKQTDTLIVYVEDLAHVANTVLAGNVKVSFGALRGFLDNNLAQDVES</sequence>
<name>A0AAD6N9G2_PENCN</name>
<comment type="caution">
    <text evidence="1">The sequence shown here is derived from an EMBL/GenBank/DDBJ whole genome shotgun (WGS) entry which is preliminary data.</text>
</comment>
<organism evidence="1 2">
    <name type="scientific">Penicillium canescens</name>
    <dbReference type="NCBI Taxonomy" id="5083"/>
    <lineage>
        <taxon>Eukaryota</taxon>
        <taxon>Fungi</taxon>
        <taxon>Dikarya</taxon>
        <taxon>Ascomycota</taxon>
        <taxon>Pezizomycotina</taxon>
        <taxon>Eurotiomycetes</taxon>
        <taxon>Eurotiomycetidae</taxon>
        <taxon>Eurotiales</taxon>
        <taxon>Aspergillaceae</taxon>
        <taxon>Penicillium</taxon>
    </lineage>
</organism>
<reference evidence="1" key="1">
    <citation type="journal article" date="2023" name="IMA Fungus">
        <title>Comparative genomic study of the Penicillium genus elucidates a diverse pangenome and 15 lateral gene transfer events.</title>
        <authorList>
            <person name="Petersen C."/>
            <person name="Sorensen T."/>
            <person name="Nielsen M.R."/>
            <person name="Sondergaard T.E."/>
            <person name="Sorensen J.L."/>
            <person name="Fitzpatrick D.A."/>
            <person name="Frisvad J.C."/>
            <person name="Nielsen K.L."/>
        </authorList>
    </citation>
    <scope>NUCLEOTIDE SEQUENCE</scope>
    <source>
        <strain evidence="1">IBT 15450</strain>
    </source>
</reference>